<feature type="region of interest" description="Disordered" evidence="1">
    <location>
        <begin position="53"/>
        <end position="72"/>
    </location>
</feature>
<evidence type="ECO:0008006" key="4">
    <source>
        <dbReference type="Google" id="ProtNLM"/>
    </source>
</evidence>
<name>A0A448V3A1_9FIRM</name>
<evidence type="ECO:0000313" key="3">
    <source>
        <dbReference type="Proteomes" id="UP000269544"/>
    </source>
</evidence>
<dbReference type="KEGG" id="piv:NCTC13079_01483"/>
<sequence length="335" mass="38443">MNKKYIVNEIKKDMKACIDALEAENLYESRNRWEKYFELLELLYEIDESFAPSPWETEEPRKEESEEGDSYQGSVHLRLGGGVVGERKVFIPEKILRLQNIGEGDEVCATVARKLFSNGRTKTIYNYELVRKFDGDADTERRVIRYAQVQYDYGYPGLYILGEGEDGEMRIDLEHDLLGNLNVSEGDIVDYAYWKKDPLNGKVIWKHNLDSDNVLTEFDNNEPLDQEDAGFIRNAQITVFGGGEEISRHVKAMLDAGGDVIHVEDLTQPRSVERNMDGADLVLVYLDAVRPSDVARIRDGVKKRDLEVLFVKDKDLGSIFSAIRDKLENGSYYYR</sequence>
<dbReference type="Proteomes" id="UP000269544">
    <property type="component" value="Chromosome"/>
</dbReference>
<dbReference type="EMBL" id="LR134523">
    <property type="protein sequence ID" value="VEJ36279.1"/>
    <property type="molecule type" value="Genomic_DNA"/>
</dbReference>
<dbReference type="AlphaFoldDB" id="A0A448V3A1"/>
<reference evidence="2 3" key="1">
    <citation type="submission" date="2018-12" db="EMBL/GenBank/DDBJ databases">
        <authorList>
            <consortium name="Pathogen Informatics"/>
        </authorList>
    </citation>
    <scope>NUCLEOTIDE SEQUENCE [LARGE SCALE GENOMIC DNA]</scope>
    <source>
        <strain evidence="2 3">NCTC13079</strain>
    </source>
</reference>
<organism evidence="2 3">
    <name type="scientific">Aedoeadaptatus ivorii</name>
    <dbReference type="NCBI Taxonomy" id="54006"/>
    <lineage>
        <taxon>Bacteria</taxon>
        <taxon>Bacillati</taxon>
        <taxon>Bacillota</taxon>
        <taxon>Tissierellia</taxon>
        <taxon>Tissierellales</taxon>
        <taxon>Peptoniphilaceae</taxon>
        <taxon>Aedoeadaptatus</taxon>
    </lineage>
</organism>
<evidence type="ECO:0000256" key="1">
    <source>
        <dbReference type="SAM" id="MobiDB-lite"/>
    </source>
</evidence>
<gene>
    <name evidence="2" type="ORF">NCTC13079_01483</name>
</gene>
<evidence type="ECO:0000313" key="2">
    <source>
        <dbReference type="EMBL" id="VEJ36279.1"/>
    </source>
</evidence>
<dbReference type="RefSeq" id="WP_126466176.1">
    <property type="nucleotide sequence ID" value="NZ_LR134523.1"/>
</dbReference>
<dbReference type="OrthoDB" id="1785868at2"/>
<keyword evidence="3" id="KW-1185">Reference proteome</keyword>
<proteinExistence type="predicted"/>
<protein>
    <recommendedName>
        <fullName evidence="4">DUF2325 domain-containing protein</fullName>
    </recommendedName>
</protein>
<accession>A0A448V3A1</accession>